<dbReference type="CDD" id="cd07481">
    <property type="entry name" value="Peptidases_S8_BacillopeptidaseF-like"/>
    <property type="match status" value="1"/>
</dbReference>
<dbReference type="PANTHER" id="PTHR43399">
    <property type="entry name" value="SUBTILISIN-RELATED"/>
    <property type="match status" value="1"/>
</dbReference>
<dbReference type="GO" id="GO:0004252">
    <property type="term" value="F:serine-type endopeptidase activity"/>
    <property type="evidence" value="ECO:0007669"/>
    <property type="project" value="UniProtKB-UniRule"/>
</dbReference>
<evidence type="ECO:0000256" key="2">
    <source>
        <dbReference type="ARBA" id="ARBA00022670"/>
    </source>
</evidence>
<feature type="domain" description="Peptidase S8/S53" evidence="9">
    <location>
        <begin position="231"/>
        <end position="517"/>
    </location>
</feature>
<dbReference type="SUPFAM" id="SSF52743">
    <property type="entry name" value="Subtilisin-like"/>
    <property type="match status" value="1"/>
</dbReference>
<dbReference type="Pfam" id="PF20773">
    <property type="entry name" value="InhA-like_MAM"/>
    <property type="match status" value="1"/>
</dbReference>
<proteinExistence type="inferred from homology"/>
<evidence type="ECO:0000313" key="11">
    <source>
        <dbReference type="EMBL" id="TYS88437.1"/>
    </source>
</evidence>
<evidence type="ECO:0000313" key="12">
    <source>
        <dbReference type="Proteomes" id="UP000324269"/>
    </source>
</evidence>
<dbReference type="Gene3D" id="2.60.40.10">
    <property type="entry name" value="Immunoglobulins"/>
    <property type="match status" value="2"/>
</dbReference>
<dbReference type="Pfam" id="PF05922">
    <property type="entry name" value="Inhibitor_I9"/>
    <property type="match status" value="1"/>
</dbReference>
<keyword evidence="8" id="KW-0732">Signal</keyword>
<feature type="compositionally biased region" description="Basic and acidic residues" evidence="7">
    <location>
        <begin position="820"/>
        <end position="836"/>
    </location>
</feature>
<dbReference type="PROSITE" id="PS00137">
    <property type="entry name" value="SUBTILASE_HIS"/>
    <property type="match status" value="1"/>
</dbReference>
<dbReference type="FunFam" id="3.40.50.200:FF:000043">
    <property type="entry name" value="Peptidase S8"/>
    <property type="match status" value="1"/>
</dbReference>
<evidence type="ECO:0000256" key="5">
    <source>
        <dbReference type="PIRSR" id="PIRSR015477-1"/>
    </source>
</evidence>
<dbReference type="InterPro" id="IPR010259">
    <property type="entry name" value="S8pro/Inhibitor_I9"/>
</dbReference>
<feature type="region of interest" description="Disordered" evidence="7">
    <location>
        <begin position="32"/>
        <end position="53"/>
    </location>
</feature>
<dbReference type="PROSITE" id="PS00138">
    <property type="entry name" value="SUBTILASE_SER"/>
    <property type="match status" value="1"/>
</dbReference>
<comment type="similarity">
    <text evidence="1 6">Belongs to the peptidase S8 family.</text>
</comment>
<dbReference type="PANTHER" id="PTHR43399:SF4">
    <property type="entry name" value="CELL WALL-ASSOCIATED PROTEASE"/>
    <property type="match status" value="1"/>
</dbReference>
<dbReference type="InterPro" id="IPR013320">
    <property type="entry name" value="ConA-like_dom_sf"/>
</dbReference>
<dbReference type="OrthoDB" id="9798386at2"/>
<keyword evidence="3 6" id="KW-0378">Hydrolase</keyword>
<dbReference type="Gene3D" id="3.40.50.200">
    <property type="entry name" value="Peptidase S8/S53 domain"/>
    <property type="match status" value="1"/>
</dbReference>
<dbReference type="Gene3D" id="2.60.40.1120">
    <property type="entry name" value="Carboxypeptidase-like, regulatory domain"/>
    <property type="match status" value="2"/>
</dbReference>
<dbReference type="InterPro" id="IPR000209">
    <property type="entry name" value="Peptidase_S8/S53_dom"/>
</dbReference>
<dbReference type="Pfam" id="PF00082">
    <property type="entry name" value="Peptidase_S8"/>
    <property type="match status" value="1"/>
</dbReference>
<dbReference type="InterPro" id="IPR033857">
    <property type="entry name" value="Bacillopeptidase_F"/>
</dbReference>
<dbReference type="EMBL" id="VTEZ01000001">
    <property type="protein sequence ID" value="TYS88437.1"/>
    <property type="molecule type" value="Genomic_DNA"/>
</dbReference>
<dbReference type="PIRSF" id="PIRSF015477">
    <property type="entry name" value="Bpr"/>
    <property type="match status" value="1"/>
</dbReference>
<evidence type="ECO:0000256" key="3">
    <source>
        <dbReference type="ARBA" id="ARBA00022801"/>
    </source>
</evidence>
<dbReference type="InterPro" id="IPR036852">
    <property type="entry name" value="Peptidase_S8/S53_dom_sf"/>
</dbReference>
<feature type="active site" description="Charge relay system" evidence="5 6">
    <location>
        <position position="287"/>
    </location>
</feature>
<keyword evidence="2 6" id="KW-0645">Protease</keyword>
<feature type="region of interest" description="Disordered" evidence="7">
    <location>
        <begin position="808"/>
        <end position="850"/>
    </location>
</feature>
<dbReference type="SUPFAM" id="SSF49899">
    <property type="entry name" value="Concanavalin A-like lectins/glucanases"/>
    <property type="match status" value="1"/>
</dbReference>
<comment type="caution">
    <text evidence="11">The sequence shown here is derived from an EMBL/GenBank/DDBJ whole genome shotgun (WGS) entry which is preliminary data.</text>
</comment>
<feature type="active site" description="Charge relay system" evidence="5 6">
    <location>
        <position position="240"/>
    </location>
</feature>
<reference evidence="11 12" key="1">
    <citation type="submission" date="2019-08" db="EMBL/GenBank/DDBJ databases">
        <title>Bacillus genomes from the desert of Cuatro Cienegas, Coahuila.</title>
        <authorList>
            <person name="Olmedo-Alvarez G."/>
        </authorList>
    </citation>
    <scope>NUCLEOTIDE SEQUENCE [LARGE SCALE GENOMIC DNA]</scope>
    <source>
        <strain evidence="11 12">CH87b_3T</strain>
    </source>
</reference>
<organism evidence="11 12">
    <name type="scientific">Rossellomorea aquimaris</name>
    <dbReference type="NCBI Taxonomy" id="189382"/>
    <lineage>
        <taxon>Bacteria</taxon>
        <taxon>Bacillati</taxon>
        <taxon>Bacillota</taxon>
        <taxon>Bacilli</taxon>
        <taxon>Bacillales</taxon>
        <taxon>Bacillaceae</taxon>
        <taxon>Rossellomorea</taxon>
    </lineage>
</organism>
<evidence type="ECO:0000256" key="4">
    <source>
        <dbReference type="ARBA" id="ARBA00022825"/>
    </source>
</evidence>
<evidence type="ECO:0000256" key="7">
    <source>
        <dbReference type="SAM" id="MobiDB-lite"/>
    </source>
</evidence>
<name>A0A5D4U3H4_9BACI</name>
<dbReference type="PRINTS" id="PR00723">
    <property type="entry name" value="SUBTILISIN"/>
</dbReference>
<dbReference type="GO" id="GO:0006508">
    <property type="term" value="P:proteolysis"/>
    <property type="evidence" value="ECO:0007669"/>
    <property type="project" value="UniProtKB-KW"/>
</dbReference>
<keyword evidence="4 6" id="KW-0720">Serine protease</keyword>
<feature type="domain" description="Inhibitor I9" evidence="10">
    <location>
        <begin position="76"/>
        <end position="185"/>
    </location>
</feature>
<dbReference type="InterPro" id="IPR051048">
    <property type="entry name" value="Peptidase_S8/S53_subtilisin"/>
</dbReference>
<dbReference type="InterPro" id="IPR022398">
    <property type="entry name" value="Peptidase_S8_His-AS"/>
</dbReference>
<dbReference type="InterPro" id="IPR015500">
    <property type="entry name" value="Peptidase_S8_subtilisin-rel"/>
</dbReference>
<dbReference type="InterPro" id="IPR013783">
    <property type="entry name" value="Ig-like_fold"/>
</dbReference>
<evidence type="ECO:0000259" key="10">
    <source>
        <dbReference type="Pfam" id="PF05922"/>
    </source>
</evidence>
<dbReference type="PROSITE" id="PS51892">
    <property type="entry name" value="SUBTILASE"/>
    <property type="match status" value="1"/>
</dbReference>
<dbReference type="Proteomes" id="UP000324269">
    <property type="component" value="Unassembled WGS sequence"/>
</dbReference>
<dbReference type="SUPFAM" id="SSF49464">
    <property type="entry name" value="Carboxypeptidase regulatory domain-like"/>
    <property type="match status" value="2"/>
</dbReference>
<feature type="signal peptide" evidence="8">
    <location>
        <begin position="1"/>
        <end position="32"/>
    </location>
</feature>
<accession>A0A5D4U3H4</accession>
<dbReference type="InterPro" id="IPR023828">
    <property type="entry name" value="Peptidase_S8_Ser-AS"/>
</dbReference>
<sequence>MMRGRKSKAKWLSIVLTLVMCVPLIFPPTAGAANSTQPALSSDKPYTSVKDSAKVSPQSKITSKLQDQFKKEKHVTYLVKFKEQVDTESVAKKATEKAQKQKLSTNSKKLLKRNMIVSELRSTALETQAEVKKYLNKNKKSGDVKEFNDFYVVNGMAVTSTKEVMEKIADFPEVEKILPNETRQLIQPAKADTSSVGVMPKGKEAGNNTSSIGWNIDHIGAPAVWGMGIDGAGTVVASIDTGVQWNHPALKEKYRGFDPQNPESPAHEFNWFDATAGQGAPYDDQGHGTHVTGTMVGSEPDGSNQIGVAPGAKWIAVKAFTADGGTDVDLLEAGEWILAPKDAEGNPHPEMAPDVVNNSWGGGPGLDDWYREMVAAWRAAEIFPEFSAGNTTQYNSGGPGSIATPANYPESFATGATDINDKLGSFSLQGPSPYEEVKPEISAPGVNIRSSVPGSNYEGGWNGTSMAGPHVSAVVALMKQANASLTVEEIEEILIDTAVPLTDDSFPESPNNGYGHGLVNAFDAVSSITSGLGKIKGQVLKGGEDEEAPTFDHTAQEDTYANRKLPLTIDVQDNISISSVTLQYVNQSGDWADTGAERTSGSLNDGTYTASIPGEEIAEPSVSYRFQIVDFGGNEVTTETYEVNVKPGITLGYFQDFESEPVDWYSYGVNDSWQWGKPSVGLHAFSGEKVYGTNLWGFYDNDANMTLAMPPIDLPEDSPAYLQFMSWHWLYTNQDFGTVFVSTDEENWTQLLRFSNSNLTWEAEEIDLSEYAGERIYIGFNVTTNDALQRNGWYLDDVALSAESIEEEGSNKAQLGVQPDKPEKGAVKDKKVDPDKIQPVSTPVKEETKEAGINPNALPLNAQVTVVETGRTVNTLLNGQYELTHAAGTYTVKAESYGYHSSEQRVEIPEDGEVVANFSLEEKEYGTLSGTISNSSNGEPVANATLLLMEDASVAPVTTDENGNFSISAYEGDYTLRVLGPSYYSENVEVTIEGSKDTEFNLELRPFIGYPGEIGYDDGTAEDARAFYEAGDGWAVKMSLPEGKEKALVTGGLFRFWETDWPNPGGTDFKVAVYDASGADGAPGQKIAGPFDATALRNGEWTNVDLSKYGIVVEKDFYLVYIQADPYPDSPGLSTDNNGKYAARGWQMVDGAWTAAREELGNFMIRAIVNYEVNAPVITSPKDNSFTKHETVTVEGTSAPNITVHLFNGKDEVATAETTEEGTFSADLSLQTGENTITAKASTEAGITGPSEPVTITLDQVKPELAITSPKEGVKTNREAITVEGTISDENLAWVKVNGEKATVNDGQFTHRLLLNEGENVIQVVANDKAGNKKKQSVTVDAKFGDITIDNLQPSKDKELKKGESVKIEFDSEPGLDATFVIQMPLTNARSQVSNANDLPMMETSEGHYVGYYTATSNVKVPGAVIEVKVSDDYGNVTTKRAEGKLYINSKK</sequence>
<feature type="chain" id="PRO_5030116743" evidence="8">
    <location>
        <begin position="33"/>
        <end position="1452"/>
    </location>
</feature>
<evidence type="ECO:0000256" key="6">
    <source>
        <dbReference type="PROSITE-ProRule" id="PRU01240"/>
    </source>
</evidence>
<dbReference type="InterPro" id="IPR008969">
    <property type="entry name" value="CarboxyPept-like_regulatory"/>
</dbReference>
<evidence type="ECO:0000259" key="9">
    <source>
        <dbReference type="Pfam" id="PF00082"/>
    </source>
</evidence>
<evidence type="ECO:0000256" key="1">
    <source>
        <dbReference type="ARBA" id="ARBA00011073"/>
    </source>
</evidence>
<dbReference type="Pfam" id="PF09136">
    <property type="entry name" value="Glucodextran_B"/>
    <property type="match status" value="2"/>
</dbReference>
<evidence type="ECO:0000256" key="8">
    <source>
        <dbReference type="SAM" id="SignalP"/>
    </source>
</evidence>
<gene>
    <name evidence="11" type="ORF">FZC85_03120</name>
</gene>
<feature type="active site" description="Charge relay system" evidence="5 6">
    <location>
        <position position="465"/>
    </location>
</feature>
<dbReference type="Pfam" id="PF13620">
    <property type="entry name" value="CarboxypepD_reg"/>
    <property type="match status" value="1"/>
</dbReference>
<dbReference type="InterPro" id="IPR012103">
    <property type="entry name" value="Pept_S8A_Bpr"/>
</dbReference>
<protein>
    <submittedName>
        <fullName evidence="11">S8 family serine peptidase</fullName>
    </submittedName>
</protein>